<evidence type="ECO:0000256" key="3">
    <source>
        <dbReference type="ARBA" id="ARBA00022989"/>
    </source>
</evidence>
<feature type="domain" description="Major facilitator superfamily (MFS) profile" evidence="6">
    <location>
        <begin position="37"/>
        <end position="495"/>
    </location>
</feature>
<dbReference type="EMBL" id="JADBEM010000001">
    <property type="protein sequence ID" value="MBE1605385.1"/>
    <property type="molecule type" value="Genomic_DNA"/>
</dbReference>
<dbReference type="GO" id="GO:0005886">
    <property type="term" value="C:plasma membrane"/>
    <property type="evidence" value="ECO:0007669"/>
    <property type="project" value="UniProtKB-SubCell"/>
</dbReference>
<dbReference type="Proteomes" id="UP000638648">
    <property type="component" value="Unassembled WGS sequence"/>
</dbReference>
<dbReference type="PROSITE" id="PS50850">
    <property type="entry name" value="MFS"/>
    <property type="match status" value="1"/>
</dbReference>
<feature type="transmembrane region" description="Helical" evidence="5">
    <location>
        <begin position="196"/>
        <end position="215"/>
    </location>
</feature>
<dbReference type="SUPFAM" id="SSF103473">
    <property type="entry name" value="MFS general substrate transporter"/>
    <property type="match status" value="1"/>
</dbReference>
<keyword evidence="4 5" id="KW-0472">Membrane</keyword>
<dbReference type="PANTHER" id="PTHR42718">
    <property type="entry name" value="MAJOR FACILITATOR SUPERFAMILY MULTIDRUG TRANSPORTER MFSC"/>
    <property type="match status" value="1"/>
</dbReference>
<proteinExistence type="predicted"/>
<evidence type="ECO:0000313" key="8">
    <source>
        <dbReference type="Proteomes" id="UP000638648"/>
    </source>
</evidence>
<feature type="transmembrane region" description="Helical" evidence="5">
    <location>
        <begin position="135"/>
        <end position="153"/>
    </location>
</feature>
<feature type="transmembrane region" description="Helical" evidence="5">
    <location>
        <begin position="71"/>
        <end position="91"/>
    </location>
</feature>
<organism evidence="7 8">
    <name type="scientific">Actinopolymorpha pittospori</name>
    <dbReference type="NCBI Taxonomy" id="648752"/>
    <lineage>
        <taxon>Bacteria</taxon>
        <taxon>Bacillati</taxon>
        <taxon>Actinomycetota</taxon>
        <taxon>Actinomycetes</taxon>
        <taxon>Propionibacteriales</taxon>
        <taxon>Actinopolymorphaceae</taxon>
        <taxon>Actinopolymorpha</taxon>
    </lineage>
</organism>
<evidence type="ECO:0000259" key="6">
    <source>
        <dbReference type="PROSITE" id="PS50850"/>
    </source>
</evidence>
<dbReference type="AlphaFoldDB" id="A0A927RAT4"/>
<feature type="transmembrane region" description="Helical" evidence="5">
    <location>
        <begin position="294"/>
        <end position="322"/>
    </location>
</feature>
<dbReference type="CDD" id="cd17321">
    <property type="entry name" value="MFS_MMR_MDR_like"/>
    <property type="match status" value="1"/>
</dbReference>
<evidence type="ECO:0000256" key="1">
    <source>
        <dbReference type="ARBA" id="ARBA00004651"/>
    </source>
</evidence>
<keyword evidence="3 5" id="KW-1133">Transmembrane helix</keyword>
<accession>A0A927RAT4</accession>
<comment type="caution">
    <text evidence="7">The sequence shown here is derived from an EMBL/GenBank/DDBJ whole genome shotgun (WGS) entry which is preliminary data.</text>
</comment>
<feature type="transmembrane region" description="Helical" evidence="5">
    <location>
        <begin position="38"/>
        <end position="59"/>
    </location>
</feature>
<feature type="transmembrane region" description="Helical" evidence="5">
    <location>
        <begin position="103"/>
        <end position="129"/>
    </location>
</feature>
<evidence type="ECO:0000256" key="5">
    <source>
        <dbReference type="SAM" id="Phobius"/>
    </source>
</evidence>
<dbReference type="InterPro" id="IPR011701">
    <property type="entry name" value="MFS"/>
</dbReference>
<dbReference type="InterPro" id="IPR036259">
    <property type="entry name" value="MFS_trans_sf"/>
</dbReference>
<feature type="transmembrane region" description="Helical" evidence="5">
    <location>
        <begin position="437"/>
        <end position="454"/>
    </location>
</feature>
<keyword evidence="8" id="KW-1185">Reference proteome</keyword>
<evidence type="ECO:0000256" key="4">
    <source>
        <dbReference type="ARBA" id="ARBA00023136"/>
    </source>
</evidence>
<reference evidence="7" key="1">
    <citation type="submission" date="2020-10" db="EMBL/GenBank/DDBJ databases">
        <title>Sequencing the genomes of 1000 actinobacteria strains.</title>
        <authorList>
            <person name="Klenk H.-P."/>
        </authorList>
    </citation>
    <scope>NUCLEOTIDE SEQUENCE</scope>
    <source>
        <strain evidence="7">DSM 45354</strain>
    </source>
</reference>
<dbReference type="RefSeq" id="WP_202896257.1">
    <property type="nucleotide sequence ID" value="NZ_BAABJL010000199.1"/>
</dbReference>
<comment type="subcellular location">
    <subcellularLocation>
        <location evidence="1">Cell membrane</location>
        <topology evidence="1">Multi-pass membrane protein</topology>
    </subcellularLocation>
</comment>
<protein>
    <submittedName>
        <fullName evidence="7">EmrB/QacA subfamily drug resistance transporter</fullName>
    </submittedName>
</protein>
<feature type="transmembrane region" description="Helical" evidence="5">
    <location>
        <begin position="165"/>
        <end position="184"/>
    </location>
</feature>
<dbReference type="Gene3D" id="1.20.1250.20">
    <property type="entry name" value="MFS general substrate transporter like domains"/>
    <property type="match status" value="1"/>
</dbReference>
<dbReference type="Gene3D" id="1.20.1720.10">
    <property type="entry name" value="Multidrug resistance protein D"/>
    <property type="match status" value="1"/>
</dbReference>
<dbReference type="GO" id="GO:0022857">
    <property type="term" value="F:transmembrane transporter activity"/>
    <property type="evidence" value="ECO:0007669"/>
    <property type="project" value="InterPro"/>
</dbReference>
<feature type="transmembrane region" description="Helical" evidence="5">
    <location>
        <begin position="227"/>
        <end position="246"/>
    </location>
</feature>
<keyword evidence="2 5" id="KW-0812">Transmembrane</keyword>
<name>A0A927RAT4_9ACTN</name>
<dbReference type="Pfam" id="PF07690">
    <property type="entry name" value="MFS_1"/>
    <property type="match status" value="1"/>
</dbReference>
<feature type="transmembrane region" description="Helical" evidence="5">
    <location>
        <begin position="334"/>
        <end position="355"/>
    </location>
</feature>
<feature type="transmembrane region" description="Helical" evidence="5">
    <location>
        <begin position="390"/>
        <end position="416"/>
    </location>
</feature>
<evidence type="ECO:0000256" key="2">
    <source>
        <dbReference type="ARBA" id="ARBA00022692"/>
    </source>
</evidence>
<feature type="transmembrane region" description="Helical" evidence="5">
    <location>
        <begin position="362"/>
        <end position="384"/>
    </location>
</feature>
<feature type="transmembrane region" description="Helical" evidence="5">
    <location>
        <begin position="252"/>
        <end position="273"/>
    </location>
</feature>
<dbReference type="InterPro" id="IPR020846">
    <property type="entry name" value="MFS_dom"/>
</dbReference>
<gene>
    <name evidence="7" type="ORF">HEB94_002233</name>
</gene>
<dbReference type="PANTHER" id="PTHR42718:SF39">
    <property type="entry name" value="ACTINORHODIN TRANSPORTER-RELATED"/>
    <property type="match status" value="1"/>
</dbReference>
<sequence length="497" mass="50117">MSQILSPRRTRPRPSARSAAVADAAAAASTGSASWGPLFVVLAGLFMTTLDFFIVNVAIPSTQQDLGAGPAAIQFIVAGYGLALAAGLITAGRLGDLYGRRRIFALGLAVFTVASAACGVAPSAGLLIAARVAQGAAAALLTPQVLAILSTVYSGAQRARAYRAFGLTLGFAGVFGQLIGGVLIRVDIAGLGWRTIFLINVPVGVVTLALIRRVLPESRAENRSRLDLLGTALAAVGLVGIVLPLVEGPEQGWPLWTWACLAGAVVVLVGFVAQQRRLGRLGRGPLLDLALFRARAFSAGSAIGLAYLMAAAPFFLFLAVYLQEGRGLSALESGVIFIPLGLGYFASSLRAGALAARLGRQVMALGGGLLAAGLGVLCLTALRLGTTGAVGWLIPGLVIAGAGMGLVIGALPGTVLAGVQPAHASAASGMLSTAQQVGGSIGVAVVGLAFYGRLGDLGQSAGPAGIPSAFALSLEIVAAICVGIVVLAQLLPRSRAH</sequence>
<evidence type="ECO:0000313" key="7">
    <source>
        <dbReference type="EMBL" id="MBE1605385.1"/>
    </source>
</evidence>
<feature type="transmembrane region" description="Helical" evidence="5">
    <location>
        <begin position="466"/>
        <end position="491"/>
    </location>
</feature>